<name>L0FX80_ECHVK</name>
<evidence type="ECO:0000313" key="1">
    <source>
        <dbReference type="EMBL" id="AGA77260.1"/>
    </source>
</evidence>
<organism evidence="1 2">
    <name type="scientific">Echinicola vietnamensis (strain DSM 17526 / LMG 23754 / KMM 6221)</name>
    <dbReference type="NCBI Taxonomy" id="926556"/>
    <lineage>
        <taxon>Bacteria</taxon>
        <taxon>Pseudomonadati</taxon>
        <taxon>Bacteroidota</taxon>
        <taxon>Cytophagia</taxon>
        <taxon>Cytophagales</taxon>
        <taxon>Cyclobacteriaceae</taxon>
        <taxon>Echinicola</taxon>
    </lineage>
</organism>
<dbReference type="Gene3D" id="3.10.450.360">
    <property type="match status" value="1"/>
</dbReference>
<proteinExistence type="predicted"/>
<protein>
    <submittedName>
        <fullName evidence="1">Uncharacterized protein</fullName>
    </submittedName>
</protein>
<dbReference type="RefSeq" id="WP_015264824.1">
    <property type="nucleotide sequence ID" value="NC_019904.1"/>
</dbReference>
<reference evidence="2" key="1">
    <citation type="submission" date="2012-02" db="EMBL/GenBank/DDBJ databases">
        <title>The complete genome of Echinicola vietnamensis DSM 17526.</title>
        <authorList>
            <person name="Lucas S."/>
            <person name="Copeland A."/>
            <person name="Lapidus A."/>
            <person name="Glavina del Rio T."/>
            <person name="Dalin E."/>
            <person name="Tice H."/>
            <person name="Bruce D."/>
            <person name="Goodwin L."/>
            <person name="Pitluck S."/>
            <person name="Peters L."/>
            <person name="Ovchinnikova G."/>
            <person name="Teshima H."/>
            <person name="Kyrpides N."/>
            <person name="Mavromatis K."/>
            <person name="Ivanova N."/>
            <person name="Brettin T."/>
            <person name="Detter J.C."/>
            <person name="Han C."/>
            <person name="Larimer F."/>
            <person name="Land M."/>
            <person name="Hauser L."/>
            <person name="Markowitz V."/>
            <person name="Cheng J.-F."/>
            <person name="Hugenholtz P."/>
            <person name="Woyke T."/>
            <person name="Wu D."/>
            <person name="Brambilla E."/>
            <person name="Klenk H.-P."/>
            <person name="Eisen J.A."/>
        </authorList>
    </citation>
    <scope>NUCLEOTIDE SEQUENCE [LARGE SCALE GENOMIC DNA]</scope>
    <source>
        <strain evidence="2">DSM 17526 / LMG 23754 / KMM 6221</strain>
    </source>
</reference>
<dbReference type="Proteomes" id="UP000010796">
    <property type="component" value="Chromosome"/>
</dbReference>
<dbReference type="KEGG" id="evi:Echvi_0989"/>
<dbReference type="HOGENOM" id="CLU_171679_0_0_10"/>
<accession>L0FX80</accession>
<sequence>MNRIVLVLAFFAFTFASPKVSSMTQGKTLAASCSGEETREKISPEDLPKKVVETILESEETNGRVVSEVYKVTQSDQTVYYEVKFGTEAQAMVKKYDKEGEEIKEQQEQLSY</sequence>
<keyword evidence="2" id="KW-1185">Reference proteome</keyword>
<evidence type="ECO:0000313" key="2">
    <source>
        <dbReference type="Proteomes" id="UP000010796"/>
    </source>
</evidence>
<dbReference type="EMBL" id="CP003346">
    <property type="protein sequence ID" value="AGA77260.1"/>
    <property type="molecule type" value="Genomic_DNA"/>
</dbReference>
<gene>
    <name evidence="1" type="ordered locus">Echvi_0989</name>
</gene>
<dbReference type="OrthoDB" id="826125at2"/>
<dbReference type="AlphaFoldDB" id="L0FX80"/>